<name>A0A553P2A0_TIGCA</name>
<gene>
    <name evidence="6" type="ORF">TCAL_17413</name>
</gene>
<accession>A0A553P2A0</accession>
<dbReference type="GO" id="GO:0031410">
    <property type="term" value="C:cytoplasmic vesicle"/>
    <property type="evidence" value="ECO:0007669"/>
    <property type="project" value="TreeGrafter"/>
</dbReference>
<evidence type="ECO:0000313" key="6">
    <source>
        <dbReference type="EMBL" id="TRY71742.1"/>
    </source>
</evidence>
<comment type="caution">
    <text evidence="6">The sequence shown here is derived from an EMBL/GenBank/DDBJ whole genome shotgun (WGS) entry which is preliminary data.</text>
</comment>
<dbReference type="PANTHER" id="PTHR13806">
    <property type="entry name" value="FLOTILLIN-RELATED"/>
    <property type="match status" value="1"/>
</dbReference>
<evidence type="ECO:0000256" key="2">
    <source>
        <dbReference type="ARBA" id="ARBA00007161"/>
    </source>
</evidence>
<dbReference type="GO" id="GO:0002020">
    <property type="term" value="F:protease binding"/>
    <property type="evidence" value="ECO:0007669"/>
    <property type="project" value="TreeGrafter"/>
</dbReference>
<organism evidence="6 7">
    <name type="scientific">Tigriopus californicus</name>
    <name type="common">Marine copepod</name>
    <dbReference type="NCBI Taxonomy" id="6832"/>
    <lineage>
        <taxon>Eukaryota</taxon>
        <taxon>Metazoa</taxon>
        <taxon>Ecdysozoa</taxon>
        <taxon>Arthropoda</taxon>
        <taxon>Crustacea</taxon>
        <taxon>Multicrustacea</taxon>
        <taxon>Hexanauplia</taxon>
        <taxon>Copepoda</taxon>
        <taxon>Harpacticoida</taxon>
        <taxon>Harpacticidae</taxon>
        <taxon>Tigriopus</taxon>
    </lineage>
</organism>
<dbReference type="SUPFAM" id="SSF117892">
    <property type="entry name" value="Band 7/SPFH domain"/>
    <property type="match status" value="1"/>
</dbReference>
<dbReference type="GO" id="GO:1901890">
    <property type="term" value="P:positive regulation of cell junction assembly"/>
    <property type="evidence" value="ECO:0007669"/>
    <property type="project" value="TreeGrafter"/>
</dbReference>
<evidence type="ECO:0000256" key="3">
    <source>
        <dbReference type="ARBA" id="ARBA00023136"/>
    </source>
</evidence>
<dbReference type="InterPro" id="IPR036013">
    <property type="entry name" value="Band_7/SPFH_dom_sf"/>
</dbReference>
<dbReference type="STRING" id="6832.A0A553P2A0"/>
<dbReference type="Proteomes" id="UP000318571">
    <property type="component" value="Chromosome 7"/>
</dbReference>
<evidence type="ECO:0000313" key="7">
    <source>
        <dbReference type="Proteomes" id="UP000318571"/>
    </source>
</evidence>
<proteinExistence type="inferred from homology"/>
<dbReference type="GO" id="GO:0070528">
    <property type="term" value="P:protein kinase C signaling"/>
    <property type="evidence" value="ECO:0007669"/>
    <property type="project" value="TreeGrafter"/>
</dbReference>
<dbReference type="CDD" id="cd03399">
    <property type="entry name" value="SPFH_flotillin"/>
    <property type="match status" value="1"/>
</dbReference>
<dbReference type="Gene3D" id="3.30.479.30">
    <property type="entry name" value="Band 7 domain"/>
    <property type="match status" value="1"/>
</dbReference>
<feature type="domain" description="Band 7" evidence="5">
    <location>
        <begin position="10"/>
        <end position="122"/>
    </location>
</feature>
<evidence type="ECO:0000259" key="5">
    <source>
        <dbReference type="Pfam" id="PF01145"/>
    </source>
</evidence>
<dbReference type="OMA" id="THGQGES"/>
<dbReference type="GO" id="GO:0045807">
    <property type="term" value="P:positive regulation of endocytosis"/>
    <property type="evidence" value="ECO:0007669"/>
    <property type="project" value="TreeGrafter"/>
</dbReference>
<dbReference type="EMBL" id="VCGU01000008">
    <property type="protein sequence ID" value="TRY71742.1"/>
    <property type="molecule type" value="Genomic_DNA"/>
</dbReference>
<dbReference type="AlphaFoldDB" id="A0A553P2A0"/>
<dbReference type="GO" id="GO:0016600">
    <property type="term" value="C:flotillin complex"/>
    <property type="evidence" value="ECO:0007669"/>
    <property type="project" value="TreeGrafter"/>
</dbReference>
<dbReference type="GO" id="GO:0002090">
    <property type="term" value="P:regulation of receptor internalization"/>
    <property type="evidence" value="ECO:0007669"/>
    <property type="project" value="TreeGrafter"/>
</dbReference>
<dbReference type="GO" id="GO:2000049">
    <property type="term" value="P:positive regulation of cell-cell adhesion mediated by cadherin"/>
    <property type="evidence" value="ECO:0007669"/>
    <property type="project" value="TreeGrafter"/>
</dbReference>
<evidence type="ECO:0000256" key="1">
    <source>
        <dbReference type="ARBA" id="ARBA00004370"/>
    </source>
</evidence>
<comment type="similarity">
    <text evidence="2 4">Belongs to the band 7/mec-2 family. Flotillin subfamily.</text>
</comment>
<dbReference type="PANTHER" id="PTHR13806:SF46">
    <property type="entry name" value="FLOTILLIN-1-RELATED"/>
    <property type="match status" value="1"/>
</dbReference>
<dbReference type="Pfam" id="PF01145">
    <property type="entry name" value="Band_7"/>
    <property type="match status" value="1"/>
</dbReference>
<dbReference type="GO" id="GO:0072659">
    <property type="term" value="P:protein localization to plasma membrane"/>
    <property type="evidence" value="ECO:0007669"/>
    <property type="project" value="TreeGrafter"/>
</dbReference>
<reference evidence="6 7" key="1">
    <citation type="journal article" date="2018" name="Nat. Ecol. Evol.">
        <title>Genomic signatures of mitonuclear coevolution across populations of Tigriopus californicus.</title>
        <authorList>
            <person name="Barreto F.S."/>
            <person name="Watson E.T."/>
            <person name="Lima T.G."/>
            <person name="Willett C.S."/>
            <person name="Edmands S."/>
            <person name="Li W."/>
            <person name="Burton R.S."/>
        </authorList>
    </citation>
    <scope>NUCLEOTIDE SEQUENCE [LARGE SCALE GENOMIC DNA]</scope>
    <source>
        <strain evidence="6 7">San Diego</strain>
    </source>
</reference>
<keyword evidence="3" id="KW-0472">Membrane</keyword>
<sequence>MCRMGFITGGPNEAIVVSGCLHSQPLIVVGGWAFVIPCVQKVQRLSLNIMTLKVSSPKVYTMQGVPLSVTGIAQVKITSNAKKLPSNNSLTKSDSDIEEIAMVTLEGHQRAIMGAMTVDEIFRIAKSFHNKSLI</sequence>
<keyword evidence="7" id="KW-1185">Reference proteome</keyword>
<evidence type="ECO:0000256" key="4">
    <source>
        <dbReference type="RuleBase" id="RU366054"/>
    </source>
</evidence>
<comment type="subcellular location">
    <subcellularLocation>
        <location evidence="1">Membrane</location>
    </subcellularLocation>
</comment>
<protein>
    <recommendedName>
        <fullName evidence="5">Band 7 domain-containing protein</fullName>
    </recommendedName>
</protein>
<dbReference type="InterPro" id="IPR001107">
    <property type="entry name" value="Band_7"/>
</dbReference>
<dbReference type="InterPro" id="IPR027705">
    <property type="entry name" value="Flotillin_fam"/>
</dbReference>